<evidence type="ECO:0000256" key="4">
    <source>
        <dbReference type="ARBA" id="ARBA00022705"/>
    </source>
</evidence>
<dbReference type="Pfam" id="PF08585">
    <property type="entry name" value="RMI1_N_C"/>
    <property type="match status" value="1"/>
</dbReference>
<dbReference type="GO" id="GO:0016604">
    <property type="term" value="C:nuclear body"/>
    <property type="evidence" value="ECO:0007669"/>
    <property type="project" value="TreeGrafter"/>
</dbReference>
<feature type="region of interest" description="Disordered" evidence="7">
    <location>
        <begin position="224"/>
        <end position="259"/>
    </location>
</feature>
<evidence type="ECO:0000256" key="7">
    <source>
        <dbReference type="SAM" id="MobiDB-lite"/>
    </source>
</evidence>
<feature type="non-terminal residue" evidence="12">
    <location>
        <position position="593"/>
    </location>
</feature>
<dbReference type="GO" id="GO:0000724">
    <property type="term" value="P:double-strand break repair via homologous recombination"/>
    <property type="evidence" value="ECO:0007669"/>
    <property type="project" value="TreeGrafter"/>
</dbReference>
<evidence type="ECO:0000256" key="2">
    <source>
        <dbReference type="ARBA" id="ARBA00006395"/>
    </source>
</evidence>
<gene>
    <name evidence="12" type="primary">rmi1</name>
    <name evidence="11" type="ORF">T4A_10637</name>
    <name evidence="12" type="ORF">T4D_303</name>
</gene>
<comment type="subcellular location">
    <subcellularLocation>
        <location evidence="1">Nucleus</location>
    </subcellularLocation>
</comment>
<feature type="domain" description="RecQ mediated genome instability protein 1 OB-fold" evidence="8">
    <location>
        <begin position="80"/>
        <end position="212"/>
    </location>
</feature>
<dbReference type="InterPro" id="IPR042470">
    <property type="entry name" value="RMI1_N_C_sf"/>
</dbReference>
<reference evidence="13 14" key="1">
    <citation type="submission" date="2015-01" db="EMBL/GenBank/DDBJ databases">
        <title>Evolution of Trichinella species and genotypes.</title>
        <authorList>
            <person name="Korhonen P.K."/>
            <person name="Edoardo P."/>
            <person name="Giuseppe L.R."/>
            <person name="Gasser R.B."/>
        </authorList>
    </citation>
    <scope>NUCLEOTIDE SEQUENCE [LARGE SCALE GENOMIC DNA]</scope>
    <source>
        <strain evidence="11">ISS13</strain>
        <strain evidence="12">ISS470</strain>
    </source>
</reference>
<feature type="domain" description="RMI1 N-terminal" evidence="10">
    <location>
        <begin position="24"/>
        <end position="69"/>
    </location>
</feature>
<dbReference type="Pfam" id="PF16099">
    <property type="entry name" value="RMI1_C"/>
    <property type="match status" value="1"/>
</dbReference>
<dbReference type="Pfam" id="PF21000">
    <property type="entry name" value="RMI1_N_N"/>
    <property type="match status" value="1"/>
</dbReference>
<organism evidence="12 14">
    <name type="scientific">Trichinella pseudospiralis</name>
    <name type="common">Parasitic roundworm</name>
    <dbReference type="NCBI Taxonomy" id="6337"/>
    <lineage>
        <taxon>Eukaryota</taxon>
        <taxon>Metazoa</taxon>
        <taxon>Ecdysozoa</taxon>
        <taxon>Nematoda</taxon>
        <taxon>Enoplea</taxon>
        <taxon>Dorylaimia</taxon>
        <taxon>Trichinellida</taxon>
        <taxon>Trichinellidae</taxon>
        <taxon>Trichinella</taxon>
    </lineage>
</organism>
<dbReference type="PANTHER" id="PTHR14790:SF15">
    <property type="entry name" value="RECQ-MEDIATED GENOME INSTABILITY PROTEIN 1"/>
    <property type="match status" value="1"/>
</dbReference>
<dbReference type="InterPro" id="IPR013894">
    <property type="entry name" value="RMI1_OB"/>
</dbReference>
<dbReference type="Proteomes" id="UP000054995">
    <property type="component" value="Unassembled WGS sequence"/>
</dbReference>
<evidence type="ECO:0000259" key="8">
    <source>
        <dbReference type="Pfam" id="PF08585"/>
    </source>
</evidence>
<dbReference type="AlphaFoldDB" id="A0A0V1FHP6"/>
<keyword evidence="14" id="KW-1185">Reference proteome</keyword>
<dbReference type="InterPro" id="IPR044881">
    <property type="entry name" value="RMI1_N_N_sf"/>
</dbReference>
<dbReference type="Proteomes" id="UP000054632">
    <property type="component" value="Unassembled WGS sequence"/>
</dbReference>
<evidence type="ECO:0000259" key="10">
    <source>
        <dbReference type="Pfam" id="PF21000"/>
    </source>
</evidence>
<dbReference type="PANTHER" id="PTHR14790">
    <property type="entry name" value="RECQ-MEDIATED GENOME INSTABILITY PROTEIN 1 RMI1"/>
    <property type="match status" value="1"/>
</dbReference>
<evidence type="ECO:0000313" key="11">
    <source>
        <dbReference type="EMBL" id="KRY70137.1"/>
    </source>
</evidence>
<keyword evidence="4" id="KW-0235">DNA replication</keyword>
<feature type="region of interest" description="Disordered" evidence="7">
    <location>
        <begin position="116"/>
        <end position="136"/>
    </location>
</feature>
<sequence>LAKNMAPVNVALLTQKVKLFFEKNHILTLPEWISECLDYLSDELGNDCPSDDEVVDLVYKQWLFSDLREFSLQIFPHNSANTVLNGNYCVQINSLLDVSRSFYSQYQSFTGKLELDDSDNDDDNANELKNSNEKTENDNKNCRMIVLELTDGITTLRAMEYHPIPQLELTLMPGCKVRLTGPIRCINEMLLLKSENITILGGSCDSLESENSTLALITKKLASKMRKDDPKPENSIFKGTTTEKGADESWQGQGRTSQGVTGSALLLNQNGNWPDWNRATNDNLTTDDRMLEPVCSEQASLWSTNSRAGAAMEWNDCRFVGNVTEVDLFDADELFYDLPTTNLDHGAEHSTSGDEAESRNTPPELSADFLYGDIGNQFEQRMFRMSIFACILSWFSLFLSADFFPENEPEFMEIEPENLTYLSTNVATVQLENNATLCIEHDISNGIQMKSSLKFEKRNFVYIAEIVSEQFTASQGEYTLRAIILNILGKLDTNKGSHWSLMVKLNDSTGSIDCSLSDSLLCELIGMSASEAWDIKTRLSGDLISKNRALQGLKRCGQILREFDGTVEIRFVGAGKLPLLIQLNPKQVTDLFH</sequence>
<dbReference type="InterPro" id="IPR049363">
    <property type="entry name" value="RMI1_N"/>
</dbReference>
<dbReference type="OrthoDB" id="341511at2759"/>
<dbReference type="GO" id="GO:0000712">
    <property type="term" value="P:resolution of meiotic recombination intermediates"/>
    <property type="evidence" value="ECO:0007669"/>
    <property type="project" value="TreeGrafter"/>
</dbReference>
<keyword evidence="5" id="KW-0539">Nucleus</keyword>
<dbReference type="Gene3D" id="6.10.140.770">
    <property type="match status" value="1"/>
</dbReference>
<dbReference type="EMBL" id="JYDR01000078">
    <property type="protein sequence ID" value="KRY70137.1"/>
    <property type="molecule type" value="Genomic_DNA"/>
</dbReference>
<evidence type="ECO:0000256" key="6">
    <source>
        <dbReference type="ARBA" id="ARBA00024977"/>
    </source>
</evidence>
<protein>
    <recommendedName>
        <fullName evidence="3">RecQ-mediated genome instability protein 1</fullName>
    </recommendedName>
</protein>
<dbReference type="GO" id="GO:0006260">
    <property type="term" value="P:DNA replication"/>
    <property type="evidence" value="ECO:0007669"/>
    <property type="project" value="UniProtKB-KW"/>
</dbReference>
<feature type="domain" description="RecQ-mediated genome instability protein 1 C-terminal OB-fold" evidence="9">
    <location>
        <begin position="458"/>
        <end position="589"/>
    </location>
</feature>
<evidence type="ECO:0000313" key="14">
    <source>
        <dbReference type="Proteomes" id="UP000054995"/>
    </source>
</evidence>
<feature type="compositionally biased region" description="Polar residues" evidence="7">
    <location>
        <begin position="250"/>
        <end position="259"/>
    </location>
</feature>
<dbReference type="Gene3D" id="1.10.8.1020">
    <property type="entry name" value="RecQ-mediated genome instability protein 1, N-terminal domain"/>
    <property type="match status" value="1"/>
</dbReference>
<evidence type="ECO:0000259" key="9">
    <source>
        <dbReference type="Pfam" id="PF16099"/>
    </source>
</evidence>
<dbReference type="SMART" id="SM01161">
    <property type="entry name" value="DUF1767"/>
    <property type="match status" value="1"/>
</dbReference>
<proteinExistence type="inferred from homology"/>
<name>A0A0V1FHP6_TRIPS</name>
<evidence type="ECO:0000313" key="13">
    <source>
        <dbReference type="Proteomes" id="UP000054632"/>
    </source>
</evidence>
<feature type="non-terminal residue" evidence="12">
    <location>
        <position position="1"/>
    </location>
</feature>
<evidence type="ECO:0000256" key="5">
    <source>
        <dbReference type="ARBA" id="ARBA00023242"/>
    </source>
</evidence>
<evidence type="ECO:0000313" key="12">
    <source>
        <dbReference type="EMBL" id="KRY85361.1"/>
    </source>
</evidence>
<dbReference type="GO" id="GO:0000166">
    <property type="term" value="F:nucleotide binding"/>
    <property type="evidence" value="ECO:0007669"/>
    <property type="project" value="InterPro"/>
</dbReference>
<dbReference type="EMBL" id="JYDT01000092">
    <property type="protein sequence ID" value="KRY85361.1"/>
    <property type="molecule type" value="Genomic_DNA"/>
</dbReference>
<dbReference type="Gene3D" id="2.40.50.770">
    <property type="entry name" value="RecQ-mediated genome instability protein Rmi1, C-terminal domain"/>
    <property type="match status" value="1"/>
</dbReference>
<evidence type="ECO:0000256" key="1">
    <source>
        <dbReference type="ARBA" id="ARBA00004123"/>
    </source>
</evidence>
<comment type="similarity">
    <text evidence="2">Belongs to the RMI1 family.</text>
</comment>
<comment type="caution">
    <text evidence="12">The sequence shown here is derived from an EMBL/GenBank/DDBJ whole genome shotgun (WGS) entry which is preliminary data.</text>
</comment>
<dbReference type="GO" id="GO:0031422">
    <property type="term" value="C:RecQ family helicase-topoisomerase III complex"/>
    <property type="evidence" value="ECO:0007669"/>
    <property type="project" value="TreeGrafter"/>
</dbReference>
<evidence type="ECO:0000256" key="3">
    <source>
        <dbReference type="ARBA" id="ARBA00018987"/>
    </source>
</evidence>
<dbReference type="InterPro" id="IPR032199">
    <property type="entry name" value="RMI1_C"/>
</dbReference>
<accession>A0A0V1FHP6</accession>
<feature type="compositionally biased region" description="Acidic residues" evidence="7">
    <location>
        <begin position="116"/>
        <end position="125"/>
    </location>
</feature>
<comment type="function">
    <text evidence="6">Essential component of the RMI complex, a complex that plays an important role in the processing of homologous recombination intermediates to limit DNA crossover formation in cells. Promotes TOP3A binding to double Holliday junctions (DHJ) and hence stimulates TOP3A-mediated dissolution. Required for BLM phosphorylation during mitosis. Within the BLM complex, required for BLM and TOP3A stability.</text>
</comment>